<evidence type="ECO:0000313" key="1">
    <source>
        <dbReference type="EMBL" id="VAX29141.1"/>
    </source>
</evidence>
<protein>
    <submittedName>
        <fullName evidence="1">Uncharacterized protein</fullName>
    </submittedName>
</protein>
<proteinExistence type="predicted"/>
<organism evidence="1">
    <name type="scientific">hydrothermal vent metagenome</name>
    <dbReference type="NCBI Taxonomy" id="652676"/>
    <lineage>
        <taxon>unclassified sequences</taxon>
        <taxon>metagenomes</taxon>
        <taxon>ecological metagenomes</taxon>
    </lineage>
</organism>
<dbReference type="EMBL" id="UOGF01000048">
    <property type="protein sequence ID" value="VAX29141.1"/>
    <property type="molecule type" value="Genomic_DNA"/>
</dbReference>
<name>A0A3B1CRL4_9ZZZZ</name>
<accession>A0A3B1CRL4</accession>
<gene>
    <name evidence="1" type="ORF">MNBD_NITROSPIRAE01-1242</name>
</gene>
<reference evidence="1" key="1">
    <citation type="submission" date="2018-06" db="EMBL/GenBank/DDBJ databases">
        <authorList>
            <person name="Zhirakovskaya E."/>
        </authorList>
    </citation>
    <scope>NUCLEOTIDE SEQUENCE</scope>
</reference>
<dbReference type="AlphaFoldDB" id="A0A3B1CRL4"/>
<sequence>MTGRNMLTKWALLGTFFALLLLFTAEISQALADESPSIQIEKLRFFDWKSDASSQKIAKKACHLQLTGFSRDRVFISMQLSMLKASAAAGARNALTILKISATQVFQEDFSDAISIRLSEAWLETSTVTTLGLLEKVIDEEMHFIGGMPGNGLFITLLRGMRKDALILGYHPETEPFARIFDLGTPPPHLIEDLKICLAKGAAFF</sequence>